<dbReference type="InterPro" id="IPR035979">
    <property type="entry name" value="RBD_domain_sf"/>
</dbReference>
<dbReference type="PROSITE" id="PS50102">
    <property type="entry name" value="RRM"/>
    <property type="match status" value="1"/>
</dbReference>
<dbReference type="SUPFAM" id="SSF54928">
    <property type="entry name" value="RNA-binding domain, RBD"/>
    <property type="match status" value="1"/>
</dbReference>
<evidence type="ECO:0000256" key="1">
    <source>
        <dbReference type="ARBA" id="ARBA00022884"/>
    </source>
</evidence>
<dbReference type="GO" id="GO:0003723">
    <property type="term" value="F:RNA binding"/>
    <property type="evidence" value="ECO:0007669"/>
    <property type="project" value="UniProtKB-KW"/>
</dbReference>
<protein>
    <submittedName>
        <fullName evidence="4">RNA-binding protein</fullName>
    </submittedName>
</protein>
<feature type="domain" description="RRM" evidence="3">
    <location>
        <begin position="2"/>
        <end position="80"/>
    </location>
</feature>
<keyword evidence="1" id="KW-0694">RNA-binding</keyword>
<dbReference type="AlphaFoldDB" id="A0A1F5MJN0"/>
<accession>A0A1F5MJN0</accession>
<dbReference type="Proteomes" id="UP000178017">
    <property type="component" value="Unassembled WGS sequence"/>
</dbReference>
<reference evidence="4 5" key="1">
    <citation type="journal article" date="2016" name="Nat. Commun.">
        <title>Thousands of microbial genomes shed light on interconnected biogeochemical processes in an aquifer system.</title>
        <authorList>
            <person name="Anantharaman K."/>
            <person name="Brown C.T."/>
            <person name="Hug L.A."/>
            <person name="Sharon I."/>
            <person name="Castelle C.J."/>
            <person name="Probst A.J."/>
            <person name="Thomas B.C."/>
            <person name="Singh A."/>
            <person name="Wilkins M.J."/>
            <person name="Karaoz U."/>
            <person name="Brodie E.L."/>
            <person name="Williams K.H."/>
            <person name="Hubbard S.S."/>
            <person name="Banfield J.F."/>
        </authorList>
    </citation>
    <scope>NUCLEOTIDE SEQUENCE [LARGE SCALE GENOMIC DNA]</scope>
</reference>
<dbReference type="CDD" id="cd21608">
    <property type="entry name" value="RRM2_NsCP33_like"/>
    <property type="match status" value="1"/>
</dbReference>
<feature type="region of interest" description="Disordered" evidence="2">
    <location>
        <begin position="74"/>
        <end position="94"/>
    </location>
</feature>
<evidence type="ECO:0000259" key="3">
    <source>
        <dbReference type="PROSITE" id="PS50102"/>
    </source>
</evidence>
<organism evidence="4 5">
    <name type="scientific">Candidatus Daviesbacteria bacterium RIFCSPLOWO2_01_FULL_40_24</name>
    <dbReference type="NCBI Taxonomy" id="1797787"/>
    <lineage>
        <taxon>Bacteria</taxon>
        <taxon>Candidatus Daviesiibacteriota</taxon>
    </lineage>
</organism>
<evidence type="ECO:0000256" key="2">
    <source>
        <dbReference type="SAM" id="MobiDB-lite"/>
    </source>
</evidence>
<dbReference type="InterPro" id="IPR048289">
    <property type="entry name" value="RRM2_NsCP33-like"/>
</dbReference>
<proteinExistence type="predicted"/>
<dbReference type="InterPro" id="IPR052462">
    <property type="entry name" value="SLIRP/GR-RBP-like"/>
</dbReference>
<dbReference type="PANTHER" id="PTHR48027">
    <property type="entry name" value="HETEROGENEOUS NUCLEAR RIBONUCLEOPROTEIN 87F-RELATED"/>
    <property type="match status" value="1"/>
</dbReference>
<sequence length="94" mass="10481">MTKLFVGGLPYSIDSQKLQELFAQFGQVISANVIVDKFTNQSKGFGFVEMADQAAAQEAIKSLDGSSLEGRRLGVSIAKPREDRPRNDNYRDRR</sequence>
<evidence type="ECO:0000313" key="5">
    <source>
        <dbReference type="Proteomes" id="UP000178017"/>
    </source>
</evidence>
<dbReference type="InterPro" id="IPR012677">
    <property type="entry name" value="Nucleotide-bd_a/b_plait_sf"/>
</dbReference>
<dbReference type="SMART" id="SM00360">
    <property type="entry name" value="RRM"/>
    <property type="match status" value="1"/>
</dbReference>
<gene>
    <name evidence="4" type="ORF">A3B49_01750</name>
</gene>
<dbReference type="InterPro" id="IPR000504">
    <property type="entry name" value="RRM_dom"/>
</dbReference>
<dbReference type="EMBL" id="MFDO01000016">
    <property type="protein sequence ID" value="OGE65519.1"/>
    <property type="molecule type" value="Genomic_DNA"/>
</dbReference>
<dbReference type="Gene3D" id="3.30.70.330">
    <property type="match status" value="1"/>
</dbReference>
<dbReference type="Pfam" id="PF00076">
    <property type="entry name" value="RRM_1"/>
    <property type="match status" value="1"/>
</dbReference>
<name>A0A1F5MJN0_9BACT</name>
<comment type="caution">
    <text evidence="4">The sequence shown here is derived from an EMBL/GenBank/DDBJ whole genome shotgun (WGS) entry which is preliminary data.</text>
</comment>
<evidence type="ECO:0000313" key="4">
    <source>
        <dbReference type="EMBL" id="OGE65519.1"/>
    </source>
</evidence>
<feature type="compositionally biased region" description="Basic and acidic residues" evidence="2">
    <location>
        <begin position="79"/>
        <end position="94"/>
    </location>
</feature>